<comment type="caution">
    <text evidence="2">The sequence shown here is derived from an EMBL/GenBank/DDBJ whole genome shotgun (WGS) entry which is preliminary data.</text>
</comment>
<keyword evidence="2" id="KW-0396">Initiation factor</keyword>
<dbReference type="RefSeq" id="WP_066731673.1">
    <property type="nucleotide sequence ID" value="NZ_JAJCIQ010000001.1"/>
</dbReference>
<name>A0ABS8DBI3_9FIRM</name>
<proteinExistence type="predicted"/>
<dbReference type="InterPro" id="IPR016032">
    <property type="entry name" value="Sig_transdc_resp-reg_C-effctor"/>
</dbReference>
<keyword evidence="3" id="KW-1185">Reference proteome</keyword>
<gene>
    <name evidence="2" type="ORF">LIZ65_00580</name>
</gene>
<evidence type="ECO:0000313" key="3">
    <source>
        <dbReference type="Proteomes" id="UP001299546"/>
    </source>
</evidence>
<protein>
    <submittedName>
        <fullName evidence="2">Sporulation initiation factor Spo0A C-terminal domain-containing protein</fullName>
    </submittedName>
</protein>
<dbReference type="GO" id="GO:0003743">
    <property type="term" value="F:translation initiation factor activity"/>
    <property type="evidence" value="ECO:0007669"/>
    <property type="project" value="UniProtKB-KW"/>
</dbReference>
<dbReference type="InterPro" id="IPR036388">
    <property type="entry name" value="WH-like_DNA-bd_sf"/>
</dbReference>
<evidence type="ECO:0000259" key="1">
    <source>
        <dbReference type="Pfam" id="PF08769"/>
    </source>
</evidence>
<dbReference type="EMBL" id="JAJCIS010000001">
    <property type="protein sequence ID" value="MCB7385771.1"/>
    <property type="molecule type" value="Genomic_DNA"/>
</dbReference>
<dbReference type="Gene3D" id="1.10.10.10">
    <property type="entry name" value="Winged helix-like DNA-binding domain superfamily/Winged helix DNA-binding domain"/>
    <property type="match status" value="1"/>
</dbReference>
<sequence length="113" mass="13047">MEKLITNILLSLGIHKTNLGFHYLKKALLLCFQNEDFMLCYIRLFGEVAAYYNTTADNVDHCIRSVVKKCYYYGNPKLLGDIAGYTLDKRPTNSAFIEILFHYLEKLSKTPTL</sequence>
<dbReference type="Pfam" id="PF08769">
    <property type="entry name" value="Spo0A_C"/>
    <property type="match status" value="1"/>
</dbReference>
<organism evidence="2 3">
    <name type="scientific">Bariatricus massiliensis</name>
    <dbReference type="NCBI Taxonomy" id="1745713"/>
    <lineage>
        <taxon>Bacteria</taxon>
        <taxon>Bacillati</taxon>
        <taxon>Bacillota</taxon>
        <taxon>Clostridia</taxon>
        <taxon>Lachnospirales</taxon>
        <taxon>Lachnospiraceae</taxon>
        <taxon>Bariatricus</taxon>
    </lineage>
</organism>
<keyword evidence="2" id="KW-0648">Protein biosynthesis</keyword>
<dbReference type="Proteomes" id="UP001299546">
    <property type="component" value="Unassembled WGS sequence"/>
</dbReference>
<reference evidence="2 3" key="1">
    <citation type="submission" date="2021-10" db="EMBL/GenBank/DDBJ databases">
        <title>Collection of gut derived symbiotic bacterial strains cultured from healthy donors.</title>
        <authorList>
            <person name="Lin H."/>
            <person name="Littmann E."/>
            <person name="Kohout C."/>
            <person name="Pamer E.G."/>
        </authorList>
    </citation>
    <scope>NUCLEOTIDE SEQUENCE [LARGE SCALE GENOMIC DNA]</scope>
    <source>
        <strain evidence="2 3">DFI.1.165</strain>
    </source>
</reference>
<accession>A0ABS8DBI3</accession>
<feature type="domain" description="Sporulation initiation factor Spo0A C-terminal" evidence="1">
    <location>
        <begin position="5"/>
        <end position="103"/>
    </location>
</feature>
<dbReference type="SUPFAM" id="SSF46894">
    <property type="entry name" value="C-terminal effector domain of the bipartite response regulators"/>
    <property type="match status" value="1"/>
</dbReference>
<dbReference type="InterPro" id="IPR014879">
    <property type="entry name" value="Spo0A_C"/>
</dbReference>
<evidence type="ECO:0000313" key="2">
    <source>
        <dbReference type="EMBL" id="MCB7385771.1"/>
    </source>
</evidence>